<accession>A0A9P5K8T5</accession>
<dbReference type="InterPro" id="IPR005197">
    <property type="entry name" value="Glyco_hydro_71"/>
</dbReference>
<dbReference type="EMBL" id="QPMT01000003">
    <property type="protein sequence ID" value="KAF4865523.1"/>
    <property type="molecule type" value="Genomic_DNA"/>
</dbReference>
<dbReference type="SMR" id="A0A9P5K8T5"/>
<dbReference type="InterPro" id="IPR001223">
    <property type="entry name" value="Glyco_hydro18_cat"/>
</dbReference>
<gene>
    <name evidence="5" type="primary">Mutanase</name>
    <name evidence="5" type="ORF">CGCSCA2_v001523</name>
</gene>
<dbReference type="SUPFAM" id="SSF51445">
    <property type="entry name" value="(Trans)glycosidases"/>
    <property type="match status" value="1"/>
</dbReference>
<dbReference type="OrthoDB" id="73875at2759"/>
<feature type="domain" description="GH18" evidence="4">
    <location>
        <begin position="637"/>
        <end position="989"/>
    </location>
</feature>
<keyword evidence="6" id="KW-1185">Reference proteome</keyword>
<name>A0A9P5K8T5_COLSI</name>
<reference evidence="5" key="1">
    <citation type="submission" date="2019-06" db="EMBL/GenBank/DDBJ databases">
        <authorList>
            <person name="Gan P."/>
            <person name="Shirasu K."/>
        </authorList>
    </citation>
    <scope>NUCLEOTIDE SEQUENCE [LARGE SCALE GENOMIC DNA]</scope>
    <source>
        <strain evidence="5">CAD2</strain>
    </source>
</reference>
<dbReference type="CDD" id="cd11577">
    <property type="entry name" value="GH71"/>
    <property type="match status" value="1"/>
</dbReference>
<evidence type="ECO:0000313" key="6">
    <source>
        <dbReference type="Proteomes" id="UP000711996"/>
    </source>
</evidence>
<dbReference type="InterPro" id="IPR017853">
    <property type="entry name" value="GH"/>
</dbReference>
<dbReference type="PROSITE" id="PS51910">
    <property type="entry name" value="GH18_2"/>
    <property type="match status" value="1"/>
</dbReference>
<dbReference type="SUPFAM" id="SSF54556">
    <property type="entry name" value="Chitinase insertion domain"/>
    <property type="match status" value="1"/>
</dbReference>
<evidence type="ECO:0000259" key="4">
    <source>
        <dbReference type="PROSITE" id="PS51910"/>
    </source>
</evidence>
<dbReference type="SMART" id="SM00636">
    <property type="entry name" value="Glyco_18"/>
    <property type="match status" value="1"/>
</dbReference>
<dbReference type="InterPro" id="IPR011583">
    <property type="entry name" value="Chitinase_II/V-like_cat"/>
</dbReference>
<sequence length="2311" mass="251849">MLFLTPLILAALLAVRGVESKSVFAHFMVGNTETFDITKWQDNIALAQQAHIDAFALNIAHGWKYNDEQIANAFAAASAKGFQLFFSFDYAGGDVPWPMAEVKALIQKYSSSPAHFQYNGKPFVSTFEGPDNADDWHSIKADTGCFFIPDWSSLGAGPALRAADGVADGLFNWAAWPYGQRNMTTYIDASYNQLLGGKPYMMPVSPWFFTNLPGYSKNWLWKSGDLWYERWKQVVSMDFEPEFLEIISWNDYGESHYIGPLDDTQYEAFDVGDAPYNYVKNMPHDGWREHLPYLIDLYKTGTASFTKESMVTWFRTSLSDTCADGGTTGNTASQLQLEYRARDLTPDRIYFSVLLASQAELRVSFGGRDYSVKDWDYTPDGGVGVYHTSIPVLGTGGAWHAQIIRGGSTVIDYSVPQGISGDCPSGVTNWNPWVGSASSGGSVSGKPPRDLSDQVCIAGWGEGNFNDLCKFTCKYGYCPSSACICTNMGKALDQPKSTSVVGYPGNGDANYGGLCTFACNLGYCPSTACSTEKQREYVPETSPFNPNTCIKGGGHGSFARICSWACSYGFCPIFSCFCTMEGPLNLPPPVVKVSGVKSNLGNDNGLCAFTCSHGYCPSPECTSKDDESEGGNSGGMDLIVGYFQADSISRRGCAQRSASFVQTESVSHVNVAFAWIDPDTFVLVPDASTGDDQMRQLAALKGEATGLHVWLTLGGYDFSTGSRRASDTQGIFRDLISTHENRRKFLDNLVSFLRNFGFDGIDIDWQWPQSADEATNFAMLLSEMREYFDTQSTGSSSWGISFTLPVDTTVLRRFDLASMAASASWINLVAYDLESTDKSTTRPVSDKSSIDAALSFLANAGVPTNQINLGIAFFGRTYSLSDKACSAIGCAASGFGVAGQCTGRPGFMSYDEIQKNIAIDNGKIDDKTGVNYLSYGDGQWVSYEDRKSIIEKVKYAKSKGLLGLALWSIDLDDNDHRLLNATLYPGGLGSLSLTTGTNHDDSSNYTGVDISQCSWSDCQTVSIPSCPAGKQGLIVNRCNTKAGTGEKMFKSLCCPLGQTPNPDTCGWNRLDGGSCTPGCKTGQVAIASDKWFINSKAVENYCFFGMATFCCDAVEAGESVCAWEDKCVSIVSNGVPTSSKTCSQGRKFVTYAKSAPGHGTCQGDAGVNSWKPYCCDQDVDISSFQWSGVGGTVDGGKKACEAAKTCPLGKTAIASSYLGGGADCTAVELTSGLGISQAVLVTEQRTLCADPNALRRQIKTLPVPLENLFPKPGPSTDKQKWDVKIDPTMGGADPTPEESTNADKNSFGWYIMSGPESELTSLSKRDGSHWELFDCEAGALHEKRQTVRAVCTDDSKAGNCGLIHKGRGVAETVIEMPEGCGPGRYAMAVSLSPSSNQTMPHRLVKRRPELADAQVYDLTFDYDFSPLRRRAGGSNVLIRIDYSDDPGYWSDIVAAAPTKIRRSKRQIEEEVHRHHDGSYKKYMYHLWSIDKRSTPEHKLHELHSRWFSKSGSIKDWIDRLRNVDEEYELVRHRVNQQIRWDLYDETISCQIKGVDTTGYFKAWADLNINIETSALVTLIGNMGDLSSFDESHVLFRNSGSVKASLNMEALVNLHFLTGKVELFGLQNFGATFTVPGIVTIGPNFRVLGQLQGTATLHGQARVDLTLAEWDFTHQFPDANGRADDVLTADKKLASAGVERADPMKPLEGPKFYYDVSASGELSLMVTPKVTLGIVFDDKSIPDAAIDFGVNGIVSLYGSASSNSNTAWGYCYGINGRVEVFAEVSAPTLFGFSLNRHYDIWSTGTFPILDETCAAASSSLTETQPSKRTARLVKRDNLVGSLICPAESTAEAPNVGSCPACGESTPGSRSRYVKRRYGFVLEERAYTCPVLSDEICVPGASGSISGRSSSDDIVSSLAPRQIGQKKVILNFGGGNVFLDFGSYAQCGDAQDSWKGRYILKYVVATNPGLQCNADISLMDKPTWEAQYSAIGFETEHIYEPQMLRDFYLWLGRGSGTTVGTYSMAEPQWVDNVLIGAQLPGASPGNLFLSFDQTNLGITQNPTVDTVHNTVALGFGRSETQKNKFTKERTDSNLALVQWEINSGKATWMGFEKPSFNPSSDLEEDRRLLRNAMAVFSYLKFVPPGSATGQKYAKVEAIWNKWMRVSNWIDFVFWDFDRQFTVRGGWQAWPGAPVNNAGGNPSLRALYARFVEDSLAEIEATVASFCTTAEAAYLNAHGPLNAQGVRQWTDPTTDPAWYNSAFGPGGWATAAVARFPRVSSANGWSAYGATGQLDMMVDGAGNFVNGLPPPDRI</sequence>
<dbReference type="InterPro" id="IPR050314">
    <property type="entry name" value="Glycosyl_Hydrlase_18"/>
</dbReference>
<dbReference type="GO" id="GO:0051118">
    <property type="term" value="F:glucan endo-1,3-alpha-glucosidase activity"/>
    <property type="evidence" value="ECO:0007669"/>
    <property type="project" value="InterPro"/>
</dbReference>
<evidence type="ECO:0000256" key="1">
    <source>
        <dbReference type="ARBA" id="ARBA00008682"/>
    </source>
</evidence>
<protein>
    <recommendedName>
        <fullName evidence="2">chitinase</fullName>
        <ecNumber evidence="2">3.2.1.14</ecNumber>
    </recommendedName>
</protein>
<proteinExistence type="inferred from homology"/>
<evidence type="ECO:0000256" key="3">
    <source>
        <dbReference type="SAM" id="SignalP"/>
    </source>
</evidence>
<dbReference type="EC" id="3.2.1.14" evidence="2"/>
<dbReference type="PANTHER" id="PTHR11177:SF397">
    <property type="entry name" value="CHITINASE"/>
    <property type="match status" value="1"/>
</dbReference>
<dbReference type="GO" id="GO:0008061">
    <property type="term" value="F:chitin binding"/>
    <property type="evidence" value="ECO:0007669"/>
    <property type="project" value="InterPro"/>
</dbReference>
<comment type="similarity">
    <text evidence="1">Belongs to the glycosyl hydrolase 18 family. Chitinase class V subfamily.</text>
</comment>
<dbReference type="Gene3D" id="3.20.20.80">
    <property type="entry name" value="Glycosidases"/>
    <property type="match status" value="2"/>
</dbReference>
<dbReference type="Pfam" id="PF03659">
    <property type="entry name" value="Glyco_hydro_71"/>
    <property type="match status" value="1"/>
</dbReference>
<evidence type="ECO:0000256" key="2">
    <source>
        <dbReference type="ARBA" id="ARBA00012729"/>
    </source>
</evidence>
<dbReference type="InterPro" id="IPR029070">
    <property type="entry name" value="Chitinase_insertion_sf"/>
</dbReference>
<evidence type="ECO:0000313" key="5">
    <source>
        <dbReference type="EMBL" id="KAF4865523.1"/>
    </source>
</evidence>
<feature type="chain" id="PRO_5040443830" description="chitinase" evidence="3">
    <location>
        <begin position="21"/>
        <end position="2311"/>
    </location>
</feature>
<dbReference type="Gene3D" id="3.10.50.10">
    <property type="match status" value="1"/>
</dbReference>
<keyword evidence="3" id="KW-0732">Signal</keyword>
<organism evidence="5 6">
    <name type="scientific">Colletotrichum siamense</name>
    <name type="common">Anthracnose fungus</name>
    <dbReference type="NCBI Taxonomy" id="690259"/>
    <lineage>
        <taxon>Eukaryota</taxon>
        <taxon>Fungi</taxon>
        <taxon>Dikarya</taxon>
        <taxon>Ascomycota</taxon>
        <taxon>Pezizomycotina</taxon>
        <taxon>Sordariomycetes</taxon>
        <taxon>Hypocreomycetidae</taxon>
        <taxon>Glomerellales</taxon>
        <taxon>Glomerellaceae</taxon>
        <taxon>Colletotrichum</taxon>
        <taxon>Colletotrichum gloeosporioides species complex</taxon>
    </lineage>
</organism>
<dbReference type="Proteomes" id="UP000711996">
    <property type="component" value="Unassembled WGS sequence"/>
</dbReference>
<dbReference type="GO" id="GO:0005975">
    <property type="term" value="P:carbohydrate metabolic process"/>
    <property type="evidence" value="ECO:0007669"/>
    <property type="project" value="InterPro"/>
</dbReference>
<feature type="signal peptide" evidence="3">
    <location>
        <begin position="1"/>
        <end position="20"/>
    </location>
</feature>
<dbReference type="GO" id="GO:0008843">
    <property type="term" value="F:endochitinase activity"/>
    <property type="evidence" value="ECO:0007669"/>
    <property type="project" value="UniProtKB-EC"/>
</dbReference>
<dbReference type="Pfam" id="PF00704">
    <property type="entry name" value="Glyco_hydro_18"/>
    <property type="match status" value="1"/>
</dbReference>
<dbReference type="PANTHER" id="PTHR11177">
    <property type="entry name" value="CHITINASE"/>
    <property type="match status" value="1"/>
</dbReference>
<comment type="caution">
    <text evidence="5">The sequence shown here is derived from an EMBL/GenBank/DDBJ whole genome shotgun (WGS) entry which is preliminary data.</text>
</comment>